<evidence type="ECO:0000313" key="11">
    <source>
        <dbReference type="Proteomes" id="UP000321764"/>
    </source>
</evidence>
<sequence length="445" mass="48818">MPEERTHLIDHFSQSDAADQEVLIGQRLVQKDFESVALLLESLPLDLRLSTWQQIAPEKRLAVLIEMRSDPREHLFDDMSLAELDALFEGIEPSELVELSESLPERIIDRALNAMDLEQRKFFQVAQQYSDQQAGHWINQDFLVLPQNAKVRDALRLLRRNLESYTDSVFLVDRLGHFIAAVKISAAIGAPDHTPLSDINEDSFTTLAATDNIVDAAIKVQNSQFASLPVVDDRNILIGRIDIGSACDIVNNNYERQIMASAGMDEDEDLFAPALVSAKKRALWLGINLLTAFAASWFIGLFEATLQQVVVLAVLMPIVASMGGIAGSQTLTLIIRGIALDQVSRANQKALFKKEIRVGSINGIAWSIIIGVVVSFWFHSPMIGLVICLAILVNILASAAAGVIIPIVLNKIKFDPALSGSVILTTVTDIIGFVTFLGLGSIILT</sequence>
<keyword evidence="5" id="KW-0460">Magnesium</keyword>
<organism evidence="10 11">
    <name type="scientific">Reinekea thalattae</name>
    <dbReference type="NCBI Taxonomy" id="2593301"/>
    <lineage>
        <taxon>Bacteria</taxon>
        <taxon>Pseudomonadati</taxon>
        <taxon>Pseudomonadota</taxon>
        <taxon>Gammaproteobacteria</taxon>
        <taxon>Oceanospirillales</taxon>
        <taxon>Saccharospirillaceae</taxon>
        <taxon>Reinekea</taxon>
    </lineage>
</organism>
<evidence type="ECO:0000313" key="10">
    <source>
        <dbReference type="EMBL" id="TXR54370.1"/>
    </source>
</evidence>
<dbReference type="RefSeq" id="WP_147713768.1">
    <property type="nucleotide sequence ID" value="NZ_VKAD01000001.1"/>
</dbReference>
<dbReference type="GO" id="GO:0008324">
    <property type="term" value="F:monoatomic cation transmembrane transporter activity"/>
    <property type="evidence" value="ECO:0007669"/>
    <property type="project" value="InterPro"/>
</dbReference>
<dbReference type="Pfam" id="PF03448">
    <property type="entry name" value="MgtE_N"/>
    <property type="match status" value="1"/>
</dbReference>
<evidence type="ECO:0000259" key="9">
    <source>
        <dbReference type="SMART" id="SM00924"/>
    </source>
</evidence>
<comment type="subcellular location">
    <subcellularLocation>
        <location evidence="1">Membrane</location>
        <topology evidence="1">Multi-pass membrane protein</topology>
    </subcellularLocation>
</comment>
<dbReference type="OrthoDB" id="9790355at2"/>
<dbReference type="PANTHER" id="PTHR41394">
    <property type="entry name" value="MAGNESIUM TRANSPORTER MGTE"/>
    <property type="match status" value="1"/>
</dbReference>
<keyword evidence="6 8" id="KW-1133">Transmembrane helix</keyword>
<evidence type="ECO:0000256" key="1">
    <source>
        <dbReference type="ARBA" id="ARBA00004141"/>
    </source>
</evidence>
<evidence type="ECO:0000256" key="6">
    <source>
        <dbReference type="ARBA" id="ARBA00022989"/>
    </source>
</evidence>
<feature type="transmembrane region" description="Helical" evidence="8">
    <location>
        <begin position="356"/>
        <end position="378"/>
    </location>
</feature>
<keyword evidence="4 8" id="KW-0812">Transmembrane</keyword>
<dbReference type="SUPFAM" id="SSF54631">
    <property type="entry name" value="CBS-domain pair"/>
    <property type="match status" value="1"/>
</dbReference>
<dbReference type="SUPFAM" id="SSF158791">
    <property type="entry name" value="MgtE N-terminal domain-like"/>
    <property type="match status" value="1"/>
</dbReference>
<comment type="caution">
    <text evidence="10">The sequence shown here is derived from an EMBL/GenBank/DDBJ whole genome shotgun (WGS) entry which is preliminary data.</text>
</comment>
<evidence type="ECO:0000256" key="2">
    <source>
        <dbReference type="ARBA" id="ARBA00009749"/>
    </source>
</evidence>
<feature type="transmembrane region" description="Helical" evidence="8">
    <location>
        <begin position="384"/>
        <end position="409"/>
    </location>
</feature>
<feature type="transmembrane region" description="Helical" evidence="8">
    <location>
        <begin position="282"/>
        <end position="302"/>
    </location>
</feature>
<dbReference type="Gene3D" id="1.10.357.20">
    <property type="entry name" value="SLC41 divalent cation transporters, integral membrane domain"/>
    <property type="match status" value="1"/>
</dbReference>
<dbReference type="Gene3D" id="3.10.580.10">
    <property type="entry name" value="CBS-domain"/>
    <property type="match status" value="1"/>
</dbReference>
<evidence type="ECO:0000256" key="7">
    <source>
        <dbReference type="ARBA" id="ARBA00023136"/>
    </source>
</evidence>
<proteinExistence type="inferred from homology"/>
<evidence type="ECO:0000256" key="3">
    <source>
        <dbReference type="ARBA" id="ARBA00022448"/>
    </source>
</evidence>
<dbReference type="Proteomes" id="UP000321764">
    <property type="component" value="Unassembled WGS sequence"/>
</dbReference>
<evidence type="ECO:0000256" key="5">
    <source>
        <dbReference type="ARBA" id="ARBA00022842"/>
    </source>
</evidence>
<dbReference type="AlphaFoldDB" id="A0A5C8ZC11"/>
<dbReference type="InterPro" id="IPR036739">
    <property type="entry name" value="SLC41_membr_dom_sf"/>
</dbReference>
<reference evidence="10 11" key="1">
    <citation type="submission" date="2019-07" db="EMBL/GenBank/DDBJ databases">
        <title>Reinekea sp. strain SSH23 genome sequencing and assembly.</title>
        <authorList>
            <person name="Kim I."/>
        </authorList>
    </citation>
    <scope>NUCLEOTIDE SEQUENCE [LARGE SCALE GENOMIC DNA]</scope>
    <source>
        <strain evidence="10 11">SSH23</strain>
    </source>
</reference>
<dbReference type="Pfam" id="PF01769">
    <property type="entry name" value="MgtE"/>
    <property type="match status" value="1"/>
</dbReference>
<comment type="similarity">
    <text evidence="2">Belongs to the SLC41A transporter family.</text>
</comment>
<dbReference type="InterPro" id="IPR000644">
    <property type="entry name" value="CBS_dom"/>
</dbReference>
<dbReference type="EMBL" id="VKAD01000001">
    <property type="protein sequence ID" value="TXR54370.1"/>
    <property type="molecule type" value="Genomic_DNA"/>
</dbReference>
<keyword evidence="3" id="KW-0813">Transport</keyword>
<dbReference type="SMART" id="SM00924">
    <property type="entry name" value="MgtE_N"/>
    <property type="match status" value="1"/>
</dbReference>
<accession>A0A5C8ZC11</accession>
<evidence type="ECO:0000256" key="8">
    <source>
        <dbReference type="SAM" id="Phobius"/>
    </source>
</evidence>
<dbReference type="InterPro" id="IPR006668">
    <property type="entry name" value="Mg_transptr_MgtE_intracell_dom"/>
</dbReference>
<dbReference type="Pfam" id="PF00571">
    <property type="entry name" value="CBS"/>
    <property type="match status" value="1"/>
</dbReference>
<dbReference type="InterPro" id="IPR006667">
    <property type="entry name" value="SLC41_membr_dom"/>
</dbReference>
<dbReference type="PANTHER" id="PTHR41394:SF5">
    <property type="entry name" value="SLC41A_MGTE INTEGRAL MEMBRANE DOMAIN-CONTAINING PROTEIN"/>
    <property type="match status" value="1"/>
</dbReference>
<protein>
    <submittedName>
        <fullName evidence="10">Magnesium transporter</fullName>
    </submittedName>
</protein>
<dbReference type="GO" id="GO:0016020">
    <property type="term" value="C:membrane"/>
    <property type="evidence" value="ECO:0007669"/>
    <property type="project" value="UniProtKB-SubCell"/>
</dbReference>
<name>A0A5C8ZC11_9GAMM</name>
<gene>
    <name evidence="10" type="ORF">FME95_07485</name>
</gene>
<dbReference type="SUPFAM" id="SSF161093">
    <property type="entry name" value="MgtE membrane domain-like"/>
    <property type="match status" value="1"/>
</dbReference>
<feature type="transmembrane region" description="Helical" evidence="8">
    <location>
        <begin position="421"/>
        <end position="444"/>
    </location>
</feature>
<feature type="transmembrane region" description="Helical" evidence="8">
    <location>
        <begin position="308"/>
        <end position="335"/>
    </location>
</feature>
<feature type="domain" description="Magnesium transporter MgtE intracellular" evidence="9">
    <location>
        <begin position="31"/>
        <end position="134"/>
    </location>
</feature>
<dbReference type="Gene3D" id="1.20.50.50">
    <property type="match status" value="1"/>
</dbReference>
<evidence type="ECO:0000256" key="4">
    <source>
        <dbReference type="ARBA" id="ARBA00022692"/>
    </source>
</evidence>
<keyword evidence="11" id="KW-1185">Reference proteome</keyword>
<keyword evidence="7 8" id="KW-0472">Membrane</keyword>
<dbReference type="InterPro" id="IPR046342">
    <property type="entry name" value="CBS_dom_sf"/>
</dbReference>